<protein>
    <recommendedName>
        <fullName evidence="5">MetA-pathway of phenol degradation</fullName>
    </recommendedName>
</protein>
<proteinExistence type="predicted"/>
<feature type="compositionally biased region" description="Low complexity" evidence="1">
    <location>
        <begin position="29"/>
        <end position="41"/>
    </location>
</feature>
<dbReference type="Proteomes" id="UP000198356">
    <property type="component" value="Unassembled WGS sequence"/>
</dbReference>
<feature type="signal peptide" evidence="2">
    <location>
        <begin position="1"/>
        <end position="26"/>
    </location>
</feature>
<evidence type="ECO:0008006" key="5">
    <source>
        <dbReference type="Google" id="ProtNLM"/>
    </source>
</evidence>
<gene>
    <name evidence="3" type="ORF">SAMN05421770_10618</name>
</gene>
<organism evidence="3 4">
    <name type="scientific">Granulicella rosea</name>
    <dbReference type="NCBI Taxonomy" id="474952"/>
    <lineage>
        <taxon>Bacteria</taxon>
        <taxon>Pseudomonadati</taxon>
        <taxon>Acidobacteriota</taxon>
        <taxon>Terriglobia</taxon>
        <taxon>Terriglobales</taxon>
        <taxon>Acidobacteriaceae</taxon>
        <taxon>Granulicella</taxon>
    </lineage>
</organism>
<evidence type="ECO:0000313" key="4">
    <source>
        <dbReference type="Proteomes" id="UP000198356"/>
    </source>
</evidence>
<accession>A0A239L2A5</accession>
<name>A0A239L2A5_9BACT</name>
<feature type="region of interest" description="Disordered" evidence="1">
    <location>
        <begin position="29"/>
        <end position="51"/>
    </location>
</feature>
<dbReference type="AlphaFoldDB" id="A0A239L2A5"/>
<evidence type="ECO:0000256" key="1">
    <source>
        <dbReference type="SAM" id="MobiDB-lite"/>
    </source>
</evidence>
<reference evidence="3 4" key="1">
    <citation type="submission" date="2017-06" db="EMBL/GenBank/DDBJ databases">
        <authorList>
            <person name="Kim H.J."/>
            <person name="Triplett B.A."/>
        </authorList>
    </citation>
    <scope>NUCLEOTIDE SEQUENCE [LARGE SCALE GENOMIC DNA]</scope>
    <source>
        <strain evidence="3 4">DSM 18704</strain>
    </source>
</reference>
<sequence>MRLYTLRSLLLIAATMCVPAATQAHAQLTPTPTTHTPQPIASDAATPASEVPQVPGIPTWLRGFNGGVTFSGVHDSATGWSTIFTPAVGFSANSLFSTDISIPIYMFRLAESTSPNPKPDAQLIPLRGDVGDMIFGFHFQFNPRGLDYLATVSATAPTGDEIFGLTSGRATFDLTNHFEHNFNHVTPSLELGIGDSSTLANRLVQKNYTSLGPLAHFQIGASVPLWRGISYDLSAYEQLPIGDQKIYTSTTRRHVTTTVVTGHNVTEDNGFTTSLDIPFDGHTTFATYYNRSLRLHDDTVSIGLTYVLRPAPPEPISTDDLFR</sequence>
<feature type="chain" id="PRO_5012873391" description="MetA-pathway of phenol degradation" evidence="2">
    <location>
        <begin position="27"/>
        <end position="323"/>
    </location>
</feature>
<keyword evidence="2" id="KW-0732">Signal</keyword>
<evidence type="ECO:0000256" key="2">
    <source>
        <dbReference type="SAM" id="SignalP"/>
    </source>
</evidence>
<keyword evidence="4" id="KW-1185">Reference proteome</keyword>
<dbReference type="EMBL" id="FZOU01000006">
    <property type="protein sequence ID" value="SNT23963.1"/>
    <property type="molecule type" value="Genomic_DNA"/>
</dbReference>
<evidence type="ECO:0000313" key="3">
    <source>
        <dbReference type="EMBL" id="SNT23963.1"/>
    </source>
</evidence>